<feature type="transmembrane region" description="Helical" evidence="9">
    <location>
        <begin position="177"/>
        <end position="196"/>
    </location>
</feature>
<dbReference type="FunFam" id="3.40.50.300:FF:000299">
    <property type="entry name" value="ABC transporter ATP-binding protein/permease"/>
    <property type="match status" value="1"/>
</dbReference>
<dbReference type="GO" id="GO:0140359">
    <property type="term" value="F:ABC-type transporter activity"/>
    <property type="evidence" value="ECO:0007669"/>
    <property type="project" value="InterPro"/>
</dbReference>
<dbReference type="GO" id="GO:0005886">
    <property type="term" value="C:plasma membrane"/>
    <property type="evidence" value="ECO:0007669"/>
    <property type="project" value="UniProtKB-SubCell"/>
</dbReference>
<dbReference type="PANTHER" id="PTHR24221:SF654">
    <property type="entry name" value="ATP-BINDING CASSETTE SUB-FAMILY B MEMBER 6"/>
    <property type="match status" value="1"/>
</dbReference>
<feature type="transmembrane region" description="Helical" evidence="9">
    <location>
        <begin position="321"/>
        <end position="342"/>
    </location>
</feature>
<evidence type="ECO:0000256" key="4">
    <source>
        <dbReference type="ARBA" id="ARBA00022692"/>
    </source>
</evidence>
<reference evidence="13" key="1">
    <citation type="submission" date="2016-10" db="EMBL/GenBank/DDBJ databases">
        <authorList>
            <person name="Varghese N."/>
        </authorList>
    </citation>
    <scope>NUCLEOTIDE SEQUENCE [LARGE SCALE GENOMIC DNA]</scope>
    <source>
        <strain evidence="13">DSM 21843</strain>
    </source>
</reference>
<feature type="domain" description="ABC transporter" evidence="10">
    <location>
        <begin position="490"/>
        <end position="723"/>
    </location>
</feature>
<dbReference type="Proteomes" id="UP000182975">
    <property type="component" value="Unassembled WGS sequence"/>
</dbReference>
<dbReference type="SUPFAM" id="SSF52540">
    <property type="entry name" value="P-loop containing nucleoside triphosphate hydrolases"/>
    <property type="match status" value="1"/>
</dbReference>
<dbReference type="GO" id="GO:0016887">
    <property type="term" value="F:ATP hydrolysis activity"/>
    <property type="evidence" value="ECO:0007669"/>
    <property type="project" value="InterPro"/>
</dbReference>
<evidence type="ECO:0000256" key="2">
    <source>
        <dbReference type="ARBA" id="ARBA00022448"/>
    </source>
</evidence>
<feature type="transmembrane region" description="Helical" evidence="9">
    <location>
        <begin position="402"/>
        <end position="421"/>
    </location>
</feature>
<dbReference type="InterPro" id="IPR003439">
    <property type="entry name" value="ABC_transporter-like_ATP-bd"/>
</dbReference>
<dbReference type="SUPFAM" id="SSF90123">
    <property type="entry name" value="ABC transporter transmembrane region"/>
    <property type="match status" value="1"/>
</dbReference>
<dbReference type="GO" id="GO:0005524">
    <property type="term" value="F:ATP binding"/>
    <property type="evidence" value="ECO:0007669"/>
    <property type="project" value="UniProtKB-KW"/>
</dbReference>
<keyword evidence="2" id="KW-0813">Transport</keyword>
<dbReference type="PROSITE" id="PS50929">
    <property type="entry name" value="ABC_TM1F"/>
    <property type="match status" value="1"/>
</dbReference>
<feature type="transmembrane region" description="Helical" evidence="9">
    <location>
        <begin position="294"/>
        <end position="315"/>
    </location>
</feature>
<dbReference type="InterPro" id="IPR003593">
    <property type="entry name" value="AAA+_ATPase"/>
</dbReference>
<accession>A0A172S0A3</accession>
<organism evidence="12 13">
    <name type="scientific">Denitrobacterium detoxificans</name>
    <dbReference type="NCBI Taxonomy" id="79604"/>
    <lineage>
        <taxon>Bacteria</taxon>
        <taxon>Bacillati</taxon>
        <taxon>Actinomycetota</taxon>
        <taxon>Coriobacteriia</taxon>
        <taxon>Eggerthellales</taxon>
        <taxon>Eggerthellaceae</taxon>
        <taxon>Denitrobacterium</taxon>
    </lineage>
</organism>
<keyword evidence="4 9" id="KW-0812">Transmembrane</keyword>
<name>A0A172S0A3_9ACTN</name>
<evidence type="ECO:0000256" key="3">
    <source>
        <dbReference type="ARBA" id="ARBA00022475"/>
    </source>
</evidence>
<keyword evidence="6 12" id="KW-0067">ATP-binding</keyword>
<dbReference type="InterPro" id="IPR011527">
    <property type="entry name" value="ABC1_TM_dom"/>
</dbReference>
<dbReference type="KEGG" id="ddt:AAY81_09520"/>
<dbReference type="InterPro" id="IPR027417">
    <property type="entry name" value="P-loop_NTPase"/>
</dbReference>
<dbReference type="PROSITE" id="PS00211">
    <property type="entry name" value="ABC_TRANSPORTER_1"/>
    <property type="match status" value="1"/>
</dbReference>
<keyword evidence="13" id="KW-1185">Reference proteome</keyword>
<feature type="transmembrane region" description="Helical" evidence="9">
    <location>
        <begin position="216"/>
        <end position="241"/>
    </location>
</feature>
<dbReference type="GO" id="GO:0034040">
    <property type="term" value="F:ATPase-coupled lipid transmembrane transporter activity"/>
    <property type="evidence" value="ECO:0007669"/>
    <property type="project" value="TreeGrafter"/>
</dbReference>
<dbReference type="Gene3D" id="3.40.50.300">
    <property type="entry name" value="P-loop containing nucleotide triphosphate hydrolases"/>
    <property type="match status" value="1"/>
</dbReference>
<keyword evidence="7 9" id="KW-1133">Transmembrane helix</keyword>
<keyword evidence="5" id="KW-0547">Nucleotide-binding</keyword>
<dbReference type="RefSeq" id="WP_066664430.1">
    <property type="nucleotide sequence ID" value="NZ_CP011402.1"/>
</dbReference>
<evidence type="ECO:0000259" key="10">
    <source>
        <dbReference type="PROSITE" id="PS50893"/>
    </source>
</evidence>
<evidence type="ECO:0000313" key="12">
    <source>
        <dbReference type="EMBL" id="SEO39293.1"/>
    </source>
</evidence>
<dbReference type="PANTHER" id="PTHR24221">
    <property type="entry name" value="ATP-BINDING CASSETTE SUB-FAMILY B"/>
    <property type="match status" value="1"/>
</dbReference>
<protein>
    <submittedName>
        <fullName evidence="12">NHLM bacteriocin system ABC transporter, ATP-binding protein</fullName>
    </submittedName>
</protein>
<dbReference type="Gene3D" id="1.20.1560.10">
    <property type="entry name" value="ABC transporter type 1, transmembrane domain"/>
    <property type="match status" value="1"/>
</dbReference>
<evidence type="ECO:0000259" key="11">
    <source>
        <dbReference type="PROSITE" id="PS50929"/>
    </source>
</evidence>
<dbReference type="Pfam" id="PF00664">
    <property type="entry name" value="ABC_membrane"/>
    <property type="match status" value="1"/>
</dbReference>
<gene>
    <name evidence="12" type="ORF">SAMN02910314_00100</name>
</gene>
<dbReference type="CDD" id="cd07346">
    <property type="entry name" value="ABC_6TM_exporters"/>
    <property type="match status" value="1"/>
</dbReference>
<feature type="domain" description="ABC transmembrane type-1" evidence="11">
    <location>
        <begin position="182"/>
        <end position="458"/>
    </location>
</feature>
<dbReference type="InterPro" id="IPR039421">
    <property type="entry name" value="Type_1_exporter"/>
</dbReference>
<dbReference type="AlphaFoldDB" id="A0A172S0A3"/>
<dbReference type="PROSITE" id="PS50893">
    <property type="entry name" value="ABC_TRANSPORTER_2"/>
    <property type="match status" value="1"/>
</dbReference>
<evidence type="ECO:0000256" key="1">
    <source>
        <dbReference type="ARBA" id="ARBA00004651"/>
    </source>
</evidence>
<dbReference type="InterPro" id="IPR017871">
    <property type="entry name" value="ABC_transporter-like_CS"/>
</dbReference>
<evidence type="ECO:0000256" key="8">
    <source>
        <dbReference type="ARBA" id="ARBA00023136"/>
    </source>
</evidence>
<keyword evidence="8 9" id="KW-0472">Membrane</keyword>
<dbReference type="STRING" id="79604.AAY81_09520"/>
<dbReference type="EMBL" id="FOEC01000001">
    <property type="protein sequence ID" value="SEO39293.1"/>
    <property type="molecule type" value="Genomic_DNA"/>
</dbReference>
<evidence type="ECO:0000256" key="9">
    <source>
        <dbReference type="SAM" id="Phobius"/>
    </source>
</evidence>
<comment type="subcellular location">
    <subcellularLocation>
        <location evidence="1">Cell membrane</location>
        <topology evidence="1">Multi-pass membrane protein</topology>
    </subcellularLocation>
</comment>
<keyword evidence="3" id="KW-1003">Cell membrane</keyword>
<dbReference type="Pfam" id="PF00005">
    <property type="entry name" value="ABC_tran"/>
    <property type="match status" value="1"/>
</dbReference>
<evidence type="ECO:0000313" key="13">
    <source>
        <dbReference type="Proteomes" id="UP000182975"/>
    </source>
</evidence>
<sequence length="728" mass="79147">MTRWIESQIETRAKLDSEMTERAYAELAASVSNPQNAPHFSVNDVEQVDGASRACLRFLGIHAGHVPDDITDVEERLDWLCRPTGTMRRRVQLTDGWQDEAFGAMLGRLDTGEAVALLPRGVHGYCYLEPGTGIKRKITAKNAKHFETDAILFYKGLPNRPLAVRDLMMFIIGAFRFNDYMLVCVAALAVALMGFLPAWANKVAFGVVAPSGQSELILPIAAFLLGMTISTVLITACRNLIMQRISLKLDMLAESAAFARVLSLPNAFFRKYSSGDLASRVANVTLFTQHFTSVMLGSALTTLISLVYVLQIGAFAPALTFPALITMALQVLAVVFITSLTARFEVATVEASAHLSGEVTALLNGVRKIKLAGAEDRAFSKWAHSYSEYARSAYNRPAVTRAVVPIVTFIGLLGLIAMYYLAGASGVTVDNYMAFNAAYGQMSAAVLTLAQISDEMARIKPMLNSISPILDAQPEISEGKPSVESITGSVEVADVSFRYGDTQPYVLKNLSFSVKPGEYVALVGASGCGKSTVMRLLLGFEMPERGRISYGPYDVRRVDLKSLRRHIGAVMQDGSLFMGDIASNISISTPSATLDDVWNAAEIAGIAEDIRKMPMGMQTLVSEGAGGVSGGQRQRIMIARAVCGGHRILLFDEATSALDNVTQRHVVDSLASLKCTRIVIAHRLSTVRYCDRIIVLNEGRVAEEGTYEELIQKHGLFAGLVERQRLDT</sequence>
<dbReference type="SMART" id="SM00382">
    <property type="entry name" value="AAA"/>
    <property type="match status" value="1"/>
</dbReference>
<evidence type="ECO:0000256" key="5">
    <source>
        <dbReference type="ARBA" id="ARBA00022741"/>
    </source>
</evidence>
<evidence type="ECO:0000256" key="7">
    <source>
        <dbReference type="ARBA" id="ARBA00022989"/>
    </source>
</evidence>
<evidence type="ECO:0000256" key="6">
    <source>
        <dbReference type="ARBA" id="ARBA00022840"/>
    </source>
</evidence>
<dbReference type="InterPro" id="IPR036640">
    <property type="entry name" value="ABC1_TM_sf"/>
</dbReference>
<proteinExistence type="predicted"/>